<dbReference type="Proteomes" id="UP000268162">
    <property type="component" value="Unassembled WGS sequence"/>
</dbReference>
<keyword evidence="5" id="KW-1185">Reference proteome</keyword>
<feature type="domain" description="Pentatricopeptide repeat-containing protein-mitochondrial" evidence="3">
    <location>
        <begin position="117"/>
        <end position="243"/>
    </location>
</feature>
<evidence type="ECO:0000313" key="5">
    <source>
        <dbReference type="Proteomes" id="UP000268162"/>
    </source>
</evidence>
<reference evidence="5" key="1">
    <citation type="journal article" date="2018" name="Nat. Microbiol.">
        <title>Leveraging single-cell genomics to expand the fungal tree of life.</title>
        <authorList>
            <person name="Ahrendt S.R."/>
            <person name="Quandt C.A."/>
            <person name="Ciobanu D."/>
            <person name="Clum A."/>
            <person name="Salamov A."/>
            <person name="Andreopoulos B."/>
            <person name="Cheng J.F."/>
            <person name="Woyke T."/>
            <person name="Pelin A."/>
            <person name="Henrissat B."/>
            <person name="Reynolds N.K."/>
            <person name="Benny G.L."/>
            <person name="Smith M.E."/>
            <person name="James T.Y."/>
            <person name="Grigoriev I.V."/>
        </authorList>
    </citation>
    <scope>NUCLEOTIDE SEQUENCE [LARGE SCALE GENOMIC DNA]</scope>
    <source>
        <strain evidence="5">RSA 468</strain>
    </source>
</reference>
<evidence type="ECO:0000256" key="2">
    <source>
        <dbReference type="PROSITE-ProRule" id="PRU00708"/>
    </source>
</evidence>
<dbReference type="PROSITE" id="PS51375">
    <property type="entry name" value="PPR"/>
    <property type="match status" value="1"/>
</dbReference>
<dbReference type="Pfam" id="PF23276">
    <property type="entry name" value="TPR_24"/>
    <property type="match status" value="2"/>
</dbReference>
<name>A0A4P9ZTF7_9FUNG</name>
<proteinExistence type="predicted"/>
<evidence type="ECO:0000259" key="3">
    <source>
        <dbReference type="Pfam" id="PF23276"/>
    </source>
</evidence>
<evidence type="ECO:0000313" key="4">
    <source>
        <dbReference type="EMBL" id="RKP36121.1"/>
    </source>
</evidence>
<dbReference type="STRING" id="215637.A0A4P9ZTF7"/>
<dbReference type="Pfam" id="PF13812">
    <property type="entry name" value="PPR_3"/>
    <property type="match status" value="1"/>
</dbReference>
<evidence type="ECO:0000256" key="1">
    <source>
        <dbReference type="ARBA" id="ARBA00022737"/>
    </source>
</evidence>
<feature type="repeat" description="PPR" evidence="2">
    <location>
        <begin position="9"/>
        <end position="43"/>
    </location>
</feature>
<dbReference type="Gene3D" id="1.25.40.10">
    <property type="entry name" value="Tetratricopeptide repeat domain"/>
    <property type="match status" value="2"/>
</dbReference>
<protein>
    <recommendedName>
        <fullName evidence="3">Pentatricopeptide repeat-containing protein-mitochondrial domain-containing protein</fullName>
    </recommendedName>
</protein>
<gene>
    <name evidence="4" type="ORF">BJ085DRAFT_19123</name>
</gene>
<sequence>MSRQGIKTTSLTYQYLISSYCLDNQIELALRLYTVLRGNHLEPTDATTHQIIGALCDNNATGEAFQLLLDCEQRSGSLKASTYIRLFRSAAEHNHIEPSFHCWRKFVDVFRIQPTQGDCLLALRVAALKARPDLASDVLRVMNIYEYQCQEPHLDSLFIAFVRVSDWRSALNVLLLMWEARFLADHSLFEPMLHRLIRQPKQMDNVLAVLTEFQLENKPVFVGVLNVLLNAKTRLGNVRDTLPFLREFQTRFHVAPTRESYHVLLEGCVVAGDNVLADQLFHEMQQQDSVDLKPNRGTYKKMIILHTHRPNYDEAFVLLEEMKAANIIPPTSAYIAIIRACIRSSDSRAKVALKEMEMFGYPLSFELREAVSKFVAI</sequence>
<dbReference type="AlphaFoldDB" id="A0A4P9ZTF7"/>
<organism evidence="4 5">
    <name type="scientific">Dimargaris cristalligena</name>
    <dbReference type="NCBI Taxonomy" id="215637"/>
    <lineage>
        <taxon>Eukaryota</taxon>
        <taxon>Fungi</taxon>
        <taxon>Fungi incertae sedis</taxon>
        <taxon>Zoopagomycota</taxon>
        <taxon>Kickxellomycotina</taxon>
        <taxon>Dimargaritomycetes</taxon>
        <taxon>Dimargaritales</taxon>
        <taxon>Dimargaritaceae</taxon>
        <taxon>Dimargaris</taxon>
    </lineage>
</organism>
<dbReference type="InterPro" id="IPR011990">
    <property type="entry name" value="TPR-like_helical_dom_sf"/>
</dbReference>
<dbReference type="PANTHER" id="PTHR47939:SF5">
    <property type="entry name" value="PENTACOTRIPEPTIDE-REPEAT REGION OF PRORP DOMAIN-CONTAINING PROTEIN"/>
    <property type="match status" value="1"/>
</dbReference>
<feature type="domain" description="Pentatricopeptide repeat-containing protein-mitochondrial" evidence="3">
    <location>
        <begin position="2"/>
        <end position="97"/>
    </location>
</feature>
<dbReference type="PANTHER" id="PTHR47939">
    <property type="entry name" value="MEMBRANE-ASSOCIATED SALT-INDUCIBLE PROTEIN-LIKE"/>
    <property type="match status" value="1"/>
</dbReference>
<dbReference type="EMBL" id="ML002715">
    <property type="protein sequence ID" value="RKP36121.1"/>
    <property type="molecule type" value="Genomic_DNA"/>
</dbReference>
<keyword evidence="1" id="KW-0677">Repeat</keyword>
<dbReference type="InterPro" id="IPR050667">
    <property type="entry name" value="PPR-containing_protein"/>
</dbReference>
<dbReference type="InterPro" id="IPR002885">
    <property type="entry name" value="PPR_rpt"/>
</dbReference>
<dbReference type="InterPro" id="IPR057027">
    <property type="entry name" value="TPR_mt"/>
</dbReference>
<accession>A0A4P9ZTF7</accession>